<gene>
    <name evidence="2" type="ORF">H0A76_03005</name>
</gene>
<sequence length="221" mass="25283">MSNKFFTNQEKNTLFNKLTGIFEHNQNINHFDVLVGYFRSSGYFKLRPLLEDVANIRILAGIDVDKLTQESHSLGLIYQENKEKVEQSWQKTFITDIKQADYDAQTEQGVKQFIQDMLSGKVSLKAHPSQKIHAKIYIFRPDNFNEHTASSVITGSSNLTDAGLGTQQTANYEFNVLLNDYDEVKFAADEFEKLWLEGVDILPEVAKNSLKNAFSRRHNAL</sequence>
<dbReference type="Proteomes" id="UP000568751">
    <property type="component" value="Unassembled WGS sequence"/>
</dbReference>
<dbReference type="Pfam" id="PF13091">
    <property type="entry name" value="PLDc_2"/>
    <property type="match status" value="1"/>
</dbReference>
<evidence type="ECO:0000259" key="1">
    <source>
        <dbReference type="Pfam" id="PF13091"/>
    </source>
</evidence>
<feature type="domain" description="Phospholipase D-like" evidence="1">
    <location>
        <begin position="61"/>
        <end position="195"/>
    </location>
</feature>
<dbReference type="InterPro" id="IPR025202">
    <property type="entry name" value="PLD-like_dom"/>
</dbReference>
<proteinExistence type="predicted"/>
<dbReference type="GO" id="GO:0004519">
    <property type="term" value="F:endonuclease activity"/>
    <property type="evidence" value="ECO:0007669"/>
    <property type="project" value="UniProtKB-KW"/>
</dbReference>
<reference evidence="2 3" key="1">
    <citation type="submission" date="2020-05" db="EMBL/GenBank/DDBJ databases">
        <title>Horizontal transmission and recombination maintain forever young bacterial symbiont genomes.</title>
        <authorList>
            <person name="Russell S.L."/>
            <person name="Pepper-Tunick E."/>
            <person name="Svedberg J."/>
            <person name="Byrne A."/>
            <person name="Ruelas Castillo J."/>
            <person name="Vollmers C."/>
            <person name="Beinart R.A."/>
            <person name="Corbett-Detig R."/>
        </authorList>
    </citation>
    <scope>NUCLEOTIDE SEQUENCE [LARGE SCALE GENOMIC DNA]</scope>
    <source>
        <strain evidence="2">455</strain>
    </source>
</reference>
<evidence type="ECO:0000313" key="2">
    <source>
        <dbReference type="EMBL" id="NYT26957.1"/>
    </source>
</evidence>
<organism evidence="2 3">
    <name type="scientific">Candidatus Thiodubiliella endoseptemdiera</name>
    <dbReference type="NCBI Taxonomy" id="2738886"/>
    <lineage>
        <taxon>Bacteria</taxon>
        <taxon>Pseudomonadati</taxon>
        <taxon>Pseudomonadota</taxon>
        <taxon>Gammaproteobacteria</taxon>
        <taxon>Candidatus Pseudothioglobaceae</taxon>
        <taxon>Candidatus Thiodubiliella</taxon>
    </lineage>
</organism>
<protein>
    <submittedName>
        <fullName evidence="2">NgoFVII family restriction endonuclease</fullName>
    </submittedName>
</protein>
<dbReference type="CDD" id="cd09178">
    <property type="entry name" value="PLDc_N_Snf2_like"/>
    <property type="match status" value="1"/>
</dbReference>
<accession>A0A853F0J5</accession>
<keyword evidence="2" id="KW-0255">Endonuclease</keyword>
<dbReference type="SUPFAM" id="SSF56024">
    <property type="entry name" value="Phospholipase D/nuclease"/>
    <property type="match status" value="1"/>
</dbReference>
<comment type="caution">
    <text evidence="2">The sequence shown here is derived from an EMBL/GenBank/DDBJ whole genome shotgun (WGS) entry which is preliminary data.</text>
</comment>
<keyword evidence="2" id="KW-0540">Nuclease</keyword>
<dbReference type="AlphaFoldDB" id="A0A853F0J5"/>
<evidence type="ECO:0000313" key="3">
    <source>
        <dbReference type="Proteomes" id="UP000568751"/>
    </source>
</evidence>
<dbReference type="Gene3D" id="3.30.870.10">
    <property type="entry name" value="Endonuclease Chain A"/>
    <property type="match status" value="1"/>
</dbReference>
<name>A0A853F0J5_9GAMM</name>
<dbReference type="EMBL" id="JACCHT010000001">
    <property type="protein sequence ID" value="NYT26957.1"/>
    <property type="molecule type" value="Genomic_DNA"/>
</dbReference>
<keyword evidence="2" id="KW-0378">Hydrolase</keyword>